<proteinExistence type="predicted"/>
<evidence type="ECO:0000313" key="1">
    <source>
        <dbReference type="EMBL" id="KAJ0178583.1"/>
    </source>
</evidence>
<comment type="caution">
    <text evidence="1">The sequence shown here is derived from an EMBL/GenBank/DDBJ whole genome shotgun (WGS) entry which is preliminary data.</text>
</comment>
<keyword evidence="2" id="KW-1185">Reference proteome</keyword>
<sequence length="526" mass="60649">MSESNNSNDFTNNELNNIEGITRLEDITRLENMTHLEDMTHLENMTQLEDITHLEDNSLSSGDSYTPKRKKVKEHESLEQWTTVTRRGKKIRGKDEAIQYNLEEEIKISVTASKDRLPKQFTLARLLDANSICGVKRIKYIGPFKMHIIFDDRNQADTFMKHKILTDMDWRCQDTSEVNISYGIIKDIETDQSLEQILNNIYSDYEIVSAKRLNRRQQEGEISTDDSNGWIPSETIRLGFKSSSLPRYIKLFNTNISVDKYIFPVTQCSKCWKFGHTSLKCGAHKITCSKCAQNHPDCETNSYVCVNCCQNHRAVDKNCPVYKKEKTIRELMSEFNCTYQKALLLFVPVSPAPLRPINKNNYADFPTINNVTTTSIDTNYHEKGPTYAEKVKLPVSDLNNMPSTSTNSKSPKTTKRKHTNTNKHQEHEEEIMEFESFDTSTSTPLDLKQPTACDDKSKEEHKKRKGYLSFLSVMRRISEIIIRDKCSLANKIESVIKIIWEWLMSVAMQYLADGSLIMNFFNGLQS</sequence>
<organism evidence="1 2">
    <name type="scientific">Dendrolimus kikuchii</name>
    <dbReference type="NCBI Taxonomy" id="765133"/>
    <lineage>
        <taxon>Eukaryota</taxon>
        <taxon>Metazoa</taxon>
        <taxon>Ecdysozoa</taxon>
        <taxon>Arthropoda</taxon>
        <taxon>Hexapoda</taxon>
        <taxon>Insecta</taxon>
        <taxon>Pterygota</taxon>
        <taxon>Neoptera</taxon>
        <taxon>Endopterygota</taxon>
        <taxon>Lepidoptera</taxon>
        <taxon>Glossata</taxon>
        <taxon>Ditrysia</taxon>
        <taxon>Bombycoidea</taxon>
        <taxon>Lasiocampidae</taxon>
        <taxon>Dendrolimus</taxon>
    </lineage>
</organism>
<gene>
    <name evidence="1" type="ORF">K1T71_005358</name>
</gene>
<name>A0ACC1D3T7_9NEOP</name>
<protein>
    <submittedName>
        <fullName evidence="1">Uncharacterized protein</fullName>
    </submittedName>
</protein>
<reference evidence="1 2" key="1">
    <citation type="journal article" date="2021" name="Front. Genet.">
        <title>Chromosome-Level Genome Assembly Reveals Significant Gene Expansion in the Toll and IMD Signaling Pathways of Dendrolimus kikuchii.</title>
        <authorList>
            <person name="Zhou J."/>
            <person name="Wu P."/>
            <person name="Xiong Z."/>
            <person name="Liu N."/>
            <person name="Zhao N."/>
            <person name="Ji M."/>
            <person name="Qiu Y."/>
            <person name="Yang B."/>
        </authorList>
    </citation>
    <scope>NUCLEOTIDE SEQUENCE [LARGE SCALE GENOMIC DNA]</scope>
    <source>
        <strain evidence="1">Ann1</strain>
    </source>
</reference>
<dbReference type="Proteomes" id="UP000824533">
    <property type="component" value="Linkage Group LG09"/>
</dbReference>
<evidence type="ECO:0000313" key="2">
    <source>
        <dbReference type="Proteomes" id="UP000824533"/>
    </source>
</evidence>
<accession>A0ACC1D3T7</accession>
<dbReference type="EMBL" id="CM034395">
    <property type="protein sequence ID" value="KAJ0178583.1"/>
    <property type="molecule type" value="Genomic_DNA"/>
</dbReference>